<dbReference type="AlphaFoldDB" id="A0AAV4QYK4"/>
<feature type="compositionally biased region" description="Basic and acidic residues" evidence="1">
    <location>
        <begin position="189"/>
        <end position="202"/>
    </location>
</feature>
<feature type="compositionally biased region" description="Basic and acidic residues" evidence="1">
    <location>
        <begin position="233"/>
        <end position="244"/>
    </location>
</feature>
<comment type="caution">
    <text evidence="2">The sequence shown here is derived from an EMBL/GenBank/DDBJ whole genome shotgun (WGS) entry which is preliminary data.</text>
</comment>
<protein>
    <submittedName>
        <fullName evidence="2">Uncharacterized protein</fullName>
    </submittedName>
</protein>
<accession>A0AAV4QYK4</accession>
<evidence type="ECO:0000313" key="2">
    <source>
        <dbReference type="EMBL" id="GIY13889.1"/>
    </source>
</evidence>
<feature type="region of interest" description="Disordered" evidence="1">
    <location>
        <begin position="171"/>
        <end position="244"/>
    </location>
</feature>
<organism evidence="2 3">
    <name type="scientific">Caerostris darwini</name>
    <dbReference type="NCBI Taxonomy" id="1538125"/>
    <lineage>
        <taxon>Eukaryota</taxon>
        <taxon>Metazoa</taxon>
        <taxon>Ecdysozoa</taxon>
        <taxon>Arthropoda</taxon>
        <taxon>Chelicerata</taxon>
        <taxon>Arachnida</taxon>
        <taxon>Araneae</taxon>
        <taxon>Araneomorphae</taxon>
        <taxon>Entelegynae</taxon>
        <taxon>Araneoidea</taxon>
        <taxon>Araneidae</taxon>
        <taxon>Caerostris</taxon>
    </lineage>
</organism>
<evidence type="ECO:0000313" key="3">
    <source>
        <dbReference type="Proteomes" id="UP001054837"/>
    </source>
</evidence>
<evidence type="ECO:0000256" key="1">
    <source>
        <dbReference type="SAM" id="MobiDB-lite"/>
    </source>
</evidence>
<dbReference type="EMBL" id="BPLQ01005290">
    <property type="protein sequence ID" value="GIY13889.1"/>
    <property type="molecule type" value="Genomic_DNA"/>
</dbReference>
<gene>
    <name evidence="2" type="ORF">CDAR_524911</name>
</gene>
<proteinExistence type="predicted"/>
<dbReference type="Proteomes" id="UP001054837">
    <property type="component" value="Unassembled WGS sequence"/>
</dbReference>
<name>A0AAV4QYK4_9ARAC</name>
<reference evidence="2 3" key="1">
    <citation type="submission" date="2021-06" db="EMBL/GenBank/DDBJ databases">
        <title>Caerostris darwini draft genome.</title>
        <authorList>
            <person name="Kono N."/>
            <person name="Arakawa K."/>
        </authorList>
    </citation>
    <scope>NUCLEOTIDE SEQUENCE [LARGE SCALE GENOMIC DNA]</scope>
</reference>
<sequence>MSDLPRMPFGTEPSRPVCVTFPQCTTARCPFRESFLHEWAALHSPPSLPTRLERRLSHFLFKEVTSPDSCFETVQKPLRHTLCHSLQNHNNNLDRKKSILIRKQQRIMRNSNECLDVSGSLNSRHPNSSSNSCNGSTLGQWFLFTQSYPYTALIPRQCTVLSGAQVSPIIKAGKKQKQSRKQATLSAAEAEHEVGGGGEKTKGLTLNASGESRSDARRPHSAAQLERPPPRRFPPDDCDSKVAN</sequence>
<keyword evidence="3" id="KW-1185">Reference proteome</keyword>